<sequence length="267" mass="29661">MKSMFQQKSKKKPPPRPPPPNFMKYKSKSTYNLNQPSTNLIEWSPPSSPKPEHSHQFGGSVSSSYSSSTSSLTSSKKSLENDNSLFNINSSTLNWISNNSMKENSSVLKPRIIRPAPPKKLVSRDESASGNSPPMPKVPPPSLPKGRYDVITPYGIALFDFPATQAGDLALQVNDVVELVRRVNSEWLYGKVCDREGIFPENFVQIQVPLAGENQIVTALYEFRPQMAGDLALKPGQKIKILKEVSSEWLYGQSEGQCGQFPRNFVS</sequence>
<evidence type="ECO:0000259" key="6">
    <source>
        <dbReference type="PROSITE" id="PS50002"/>
    </source>
</evidence>
<feature type="region of interest" description="Disordered" evidence="5">
    <location>
        <begin position="107"/>
        <end position="144"/>
    </location>
</feature>
<reference evidence="7" key="1">
    <citation type="journal article" date="2023" name="G3 (Bethesda)">
        <title>Whole genome assemblies of Zophobas morio and Tenebrio molitor.</title>
        <authorList>
            <person name="Kaur S."/>
            <person name="Stinson S.A."/>
            <person name="diCenzo G.C."/>
        </authorList>
    </citation>
    <scope>NUCLEOTIDE SEQUENCE</scope>
    <source>
        <strain evidence="7">QUZm001</strain>
    </source>
</reference>
<dbReference type="PANTHER" id="PTHR47174:SF3">
    <property type="entry name" value="BRIDGING INTEGRATOR 3"/>
    <property type="match status" value="1"/>
</dbReference>
<evidence type="ECO:0000256" key="4">
    <source>
        <dbReference type="PROSITE-ProRule" id="PRU00192"/>
    </source>
</evidence>
<dbReference type="InterPro" id="IPR001452">
    <property type="entry name" value="SH3_domain"/>
</dbReference>
<protein>
    <recommendedName>
        <fullName evidence="6">SH3 domain-containing protein</fullName>
    </recommendedName>
</protein>
<dbReference type="InterPro" id="IPR046982">
    <property type="entry name" value="BIN3/RVS161-like"/>
</dbReference>
<dbReference type="PROSITE" id="PS50002">
    <property type="entry name" value="SH3"/>
    <property type="match status" value="2"/>
</dbReference>
<dbReference type="GO" id="GO:0005737">
    <property type="term" value="C:cytoplasm"/>
    <property type="evidence" value="ECO:0007669"/>
    <property type="project" value="UniProtKB-SubCell"/>
</dbReference>
<dbReference type="PANTHER" id="PTHR47174">
    <property type="entry name" value="BRIDGING INTEGRATOR 3"/>
    <property type="match status" value="1"/>
</dbReference>
<keyword evidence="3" id="KW-0963">Cytoplasm</keyword>
<dbReference type="SUPFAM" id="SSF50044">
    <property type="entry name" value="SH3-domain"/>
    <property type="match status" value="2"/>
</dbReference>
<evidence type="ECO:0000256" key="2">
    <source>
        <dbReference type="ARBA" id="ARBA00022443"/>
    </source>
</evidence>
<accession>A0AA38M0Y9</accession>
<dbReference type="InterPro" id="IPR036028">
    <property type="entry name" value="SH3-like_dom_sf"/>
</dbReference>
<gene>
    <name evidence="7" type="ORF">Zmor_002970</name>
</gene>
<dbReference type="GO" id="GO:0006897">
    <property type="term" value="P:endocytosis"/>
    <property type="evidence" value="ECO:0007669"/>
    <property type="project" value="InterPro"/>
</dbReference>
<dbReference type="SMART" id="SM00326">
    <property type="entry name" value="SH3"/>
    <property type="match status" value="2"/>
</dbReference>
<dbReference type="CDD" id="cd00174">
    <property type="entry name" value="SH3"/>
    <property type="match status" value="1"/>
</dbReference>
<evidence type="ECO:0000256" key="3">
    <source>
        <dbReference type="ARBA" id="ARBA00022490"/>
    </source>
</evidence>
<dbReference type="EMBL" id="JALNTZ010000010">
    <property type="protein sequence ID" value="KAJ3639621.1"/>
    <property type="molecule type" value="Genomic_DNA"/>
</dbReference>
<dbReference type="GO" id="GO:0015629">
    <property type="term" value="C:actin cytoskeleton"/>
    <property type="evidence" value="ECO:0007669"/>
    <property type="project" value="TreeGrafter"/>
</dbReference>
<evidence type="ECO:0000256" key="5">
    <source>
        <dbReference type="SAM" id="MobiDB-lite"/>
    </source>
</evidence>
<evidence type="ECO:0000313" key="8">
    <source>
        <dbReference type="Proteomes" id="UP001168821"/>
    </source>
</evidence>
<feature type="domain" description="SH3" evidence="6">
    <location>
        <begin position="212"/>
        <end position="267"/>
    </location>
</feature>
<dbReference type="AlphaFoldDB" id="A0AA38M0Y9"/>
<feature type="compositionally biased region" description="Pro residues" evidence="5">
    <location>
        <begin position="133"/>
        <end position="143"/>
    </location>
</feature>
<feature type="region of interest" description="Disordered" evidence="5">
    <location>
        <begin position="1"/>
        <end position="78"/>
    </location>
</feature>
<comment type="caution">
    <text evidence="7">The sequence shown here is derived from an EMBL/GenBank/DDBJ whole genome shotgun (WGS) entry which is preliminary data.</text>
</comment>
<dbReference type="GO" id="GO:0051666">
    <property type="term" value="P:actin cortical patch localization"/>
    <property type="evidence" value="ECO:0007669"/>
    <property type="project" value="InterPro"/>
</dbReference>
<dbReference type="Gene3D" id="2.30.30.40">
    <property type="entry name" value="SH3 Domains"/>
    <property type="match status" value="2"/>
</dbReference>
<keyword evidence="8" id="KW-1185">Reference proteome</keyword>
<name>A0AA38M0Y9_9CUCU</name>
<dbReference type="PRINTS" id="PR00499">
    <property type="entry name" value="P67PHOX"/>
</dbReference>
<proteinExistence type="predicted"/>
<feature type="compositionally biased region" description="Low complexity" evidence="5">
    <location>
        <begin position="60"/>
        <end position="76"/>
    </location>
</feature>
<dbReference type="Pfam" id="PF00018">
    <property type="entry name" value="SH3_1"/>
    <property type="match status" value="2"/>
</dbReference>
<dbReference type="Proteomes" id="UP001168821">
    <property type="component" value="Unassembled WGS sequence"/>
</dbReference>
<evidence type="ECO:0000313" key="7">
    <source>
        <dbReference type="EMBL" id="KAJ3639621.1"/>
    </source>
</evidence>
<organism evidence="7 8">
    <name type="scientific">Zophobas morio</name>
    <dbReference type="NCBI Taxonomy" id="2755281"/>
    <lineage>
        <taxon>Eukaryota</taxon>
        <taxon>Metazoa</taxon>
        <taxon>Ecdysozoa</taxon>
        <taxon>Arthropoda</taxon>
        <taxon>Hexapoda</taxon>
        <taxon>Insecta</taxon>
        <taxon>Pterygota</taxon>
        <taxon>Neoptera</taxon>
        <taxon>Endopterygota</taxon>
        <taxon>Coleoptera</taxon>
        <taxon>Polyphaga</taxon>
        <taxon>Cucujiformia</taxon>
        <taxon>Tenebrionidae</taxon>
        <taxon>Zophobas</taxon>
    </lineage>
</organism>
<dbReference type="PRINTS" id="PR00452">
    <property type="entry name" value="SH3DOMAIN"/>
</dbReference>
<comment type="subcellular location">
    <subcellularLocation>
        <location evidence="1">Cytoplasm</location>
    </subcellularLocation>
</comment>
<feature type="domain" description="SH3" evidence="6">
    <location>
        <begin position="150"/>
        <end position="209"/>
    </location>
</feature>
<evidence type="ECO:0000256" key="1">
    <source>
        <dbReference type="ARBA" id="ARBA00004496"/>
    </source>
</evidence>
<dbReference type="GO" id="GO:0008289">
    <property type="term" value="F:lipid binding"/>
    <property type="evidence" value="ECO:0007669"/>
    <property type="project" value="TreeGrafter"/>
</dbReference>
<dbReference type="GO" id="GO:0097320">
    <property type="term" value="P:plasma membrane tubulation"/>
    <property type="evidence" value="ECO:0007669"/>
    <property type="project" value="TreeGrafter"/>
</dbReference>
<keyword evidence="2 4" id="KW-0728">SH3 domain</keyword>
<feature type="compositionally biased region" description="Polar residues" evidence="5">
    <location>
        <begin position="28"/>
        <end position="41"/>
    </location>
</feature>